<dbReference type="Gene3D" id="3.30.830.10">
    <property type="entry name" value="Metalloenzyme, LuxS/M16 peptidase-like"/>
    <property type="match status" value="3"/>
</dbReference>
<dbReference type="GO" id="GO:0005829">
    <property type="term" value="C:cytosol"/>
    <property type="evidence" value="ECO:0007669"/>
    <property type="project" value="TreeGrafter"/>
</dbReference>
<dbReference type="OrthoDB" id="952271at2759"/>
<dbReference type="InterPro" id="IPR050626">
    <property type="entry name" value="Peptidase_M16"/>
</dbReference>
<proteinExistence type="predicted"/>
<dbReference type="GO" id="GO:0051603">
    <property type="term" value="P:proteolysis involved in protein catabolic process"/>
    <property type="evidence" value="ECO:0007669"/>
    <property type="project" value="TreeGrafter"/>
</dbReference>
<name>A0A2Z7AEV3_9LAMI</name>
<dbReference type="PANTHER" id="PTHR43690">
    <property type="entry name" value="NARDILYSIN"/>
    <property type="match status" value="1"/>
</dbReference>
<dbReference type="Pfam" id="PF05193">
    <property type="entry name" value="Peptidase_M16_C"/>
    <property type="match status" value="1"/>
</dbReference>
<evidence type="ECO:0000313" key="5">
    <source>
        <dbReference type="Proteomes" id="UP000250235"/>
    </source>
</evidence>
<dbReference type="InterPro" id="IPR011249">
    <property type="entry name" value="Metalloenz_LuxS/M16"/>
</dbReference>
<accession>A0A2Z7AEV3</accession>
<dbReference type="GO" id="GO:0004222">
    <property type="term" value="F:metalloendopeptidase activity"/>
    <property type="evidence" value="ECO:0007669"/>
    <property type="project" value="TreeGrafter"/>
</dbReference>
<keyword evidence="5" id="KW-1185">Reference proteome</keyword>
<keyword evidence="1" id="KW-0479">Metal-binding</keyword>
<dbReference type="PANTHER" id="PTHR43690:SF18">
    <property type="entry name" value="INSULIN-DEGRADING ENZYME-RELATED"/>
    <property type="match status" value="1"/>
</dbReference>
<gene>
    <name evidence="4" type="ORF">F511_44283</name>
</gene>
<dbReference type="GO" id="GO:0046872">
    <property type="term" value="F:metal ion binding"/>
    <property type="evidence" value="ECO:0007669"/>
    <property type="project" value="UniProtKB-KW"/>
</dbReference>
<protein>
    <submittedName>
        <fullName evidence="4">Zinc-metallopeptidase, peroxisomal</fullName>
    </submittedName>
</protein>
<dbReference type="GO" id="GO:0043171">
    <property type="term" value="P:peptide catabolic process"/>
    <property type="evidence" value="ECO:0007669"/>
    <property type="project" value="TreeGrafter"/>
</dbReference>
<evidence type="ECO:0000313" key="4">
    <source>
        <dbReference type="EMBL" id="KZV20275.1"/>
    </source>
</evidence>
<dbReference type="InterPro" id="IPR007863">
    <property type="entry name" value="Peptidase_M16_C"/>
</dbReference>
<dbReference type="AlphaFoldDB" id="A0A2Z7AEV3"/>
<feature type="domain" description="Peptidase M16 C-terminal" evidence="2">
    <location>
        <begin position="18"/>
        <end position="77"/>
    </location>
</feature>
<sequence length="269" mass="30748">MNSLSSEATVMSSMICAGWSTSLSAGESDWTYDFSFFKIVIDLTDAGHEHFEDIVALLFKYINLLQQSGPCKWIFDEFYPPKEWLVGSSFPSKFNPGVIQSALKELSSYTVRIFWESTKFEGFTDSVEPWYGTAYTVERLSGSTVEQWVNAAPQEDLHLPSRNVFIPTDLSLKTVPDQIKLPVLLRETTRSRLWYKPDTAFYTPKAYLKIDFNCPFSGSSPESEVLTEIFTRLLMDYLNEYAYDAQVAGLYYGVNNTDYGFQVLIFSMF</sequence>
<dbReference type="SUPFAM" id="SSF63411">
    <property type="entry name" value="LuxS/MPP-like metallohydrolase"/>
    <property type="match status" value="2"/>
</dbReference>
<dbReference type="EMBL" id="KV016078">
    <property type="protein sequence ID" value="KZV20275.1"/>
    <property type="molecule type" value="Genomic_DNA"/>
</dbReference>
<dbReference type="GO" id="GO:0005739">
    <property type="term" value="C:mitochondrion"/>
    <property type="evidence" value="ECO:0007669"/>
    <property type="project" value="TreeGrafter"/>
</dbReference>
<organism evidence="4 5">
    <name type="scientific">Dorcoceras hygrometricum</name>
    <dbReference type="NCBI Taxonomy" id="472368"/>
    <lineage>
        <taxon>Eukaryota</taxon>
        <taxon>Viridiplantae</taxon>
        <taxon>Streptophyta</taxon>
        <taxon>Embryophyta</taxon>
        <taxon>Tracheophyta</taxon>
        <taxon>Spermatophyta</taxon>
        <taxon>Magnoliopsida</taxon>
        <taxon>eudicotyledons</taxon>
        <taxon>Gunneridae</taxon>
        <taxon>Pentapetalae</taxon>
        <taxon>asterids</taxon>
        <taxon>lamiids</taxon>
        <taxon>Lamiales</taxon>
        <taxon>Gesneriaceae</taxon>
        <taxon>Didymocarpoideae</taxon>
        <taxon>Trichosporeae</taxon>
        <taxon>Loxocarpinae</taxon>
        <taxon>Dorcoceras</taxon>
    </lineage>
</organism>
<evidence type="ECO:0000259" key="3">
    <source>
        <dbReference type="Pfam" id="PF16187"/>
    </source>
</evidence>
<evidence type="ECO:0000259" key="2">
    <source>
        <dbReference type="Pfam" id="PF05193"/>
    </source>
</evidence>
<dbReference type="InterPro" id="IPR032632">
    <property type="entry name" value="Peptidase_M16_M"/>
</dbReference>
<reference evidence="4 5" key="1">
    <citation type="journal article" date="2015" name="Proc. Natl. Acad. Sci. U.S.A.">
        <title>The resurrection genome of Boea hygrometrica: A blueprint for survival of dehydration.</title>
        <authorList>
            <person name="Xiao L."/>
            <person name="Yang G."/>
            <person name="Zhang L."/>
            <person name="Yang X."/>
            <person name="Zhao S."/>
            <person name="Ji Z."/>
            <person name="Zhou Q."/>
            <person name="Hu M."/>
            <person name="Wang Y."/>
            <person name="Chen M."/>
            <person name="Xu Y."/>
            <person name="Jin H."/>
            <person name="Xiao X."/>
            <person name="Hu G."/>
            <person name="Bao F."/>
            <person name="Hu Y."/>
            <person name="Wan P."/>
            <person name="Li L."/>
            <person name="Deng X."/>
            <person name="Kuang T."/>
            <person name="Xiang C."/>
            <person name="Zhu J.K."/>
            <person name="Oliver M.J."/>
            <person name="He Y."/>
        </authorList>
    </citation>
    <scope>NUCLEOTIDE SEQUENCE [LARGE SCALE GENOMIC DNA]</scope>
    <source>
        <strain evidence="5">cv. XS01</strain>
    </source>
</reference>
<feature type="domain" description="Peptidase M16 middle/third" evidence="3">
    <location>
        <begin position="78"/>
        <end position="263"/>
    </location>
</feature>
<dbReference type="Pfam" id="PF16187">
    <property type="entry name" value="Peptidase_M16_M"/>
    <property type="match status" value="1"/>
</dbReference>
<dbReference type="Proteomes" id="UP000250235">
    <property type="component" value="Unassembled WGS sequence"/>
</dbReference>
<evidence type="ECO:0000256" key="1">
    <source>
        <dbReference type="ARBA" id="ARBA00022723"/>
    </source>
</evidence>